<evidence type="ECO:0000313" key="2">
    <source>
        <dbReference type="Proteomes" id="UP000887013"/>
    </source>
</evidence>
<dbReference type="Proteomes" id="UP000887013">
    <property type="component" value="Unassembled WGS sequence"/>
</dbReference>
<protein>
    <submittedName>
        <fullName evidence="1">Uncharacterized protein</fullName>
    </submittedName>
</protein>
<proteinExistence type="predicted"/>
<evidence type="ECO:0000313" key="1">
    <source>
        <dbReference type="EMBL" id="GFT90703.1"/>
    </source>
</evidence>
<organism evidence="1 2">
    <name type="scientific">Nephila pilipes</name>
    <name type="common">Giant wood spider</name>
    <name type="synonym">Nephila maculata</name>
    <dbReference type="NCBI Taxonomy" id="299642"/>
    <lineage>
        <taxon>Eukaryota</taxon>
        <taxon>Metazoa</taxon>
        <taxon>Ecdysozoa</taxon>
        <taxon>Arthropoda</taxon>
        <taxon>Chelicerata</taxon>
        <taxon>Arachnida</taxon>
        <taxon>Araneae</taxon>
        <taxon>Araneomorphae</taxon>
        <taxon>Entelegynae</taxon>
        <taxon>Araneoidea</taxon>
        <taxon>Nephilidae</taxon>
        <taxon>Nephila</taxon>
    </lineage>
</organism>
<gene>
    <name evidence="1" type="ORF">NPIL_311111</name>
</gene>
<comment type="caution">
    <text evidence="1">The sequence shown here is derived from an EMBL/GenBank/DDBJ whole genome shotgun (WGS) entry which is preliminary data.</text>
</comment>
<sequence length="80" mass="8866">MNTSPEFFVRTRSGIRDLDNPGNFLLMDTVPTDDGMALDTRFLNGVAVRLIVIENVRDSFPRVATFAPPGITFAKTHRGV</sequence>
<dbReference type="EMBL" id="BMAW01025045">
    <property type="protein sequence ID" value="GFT90703.1"/>
    <property type="molecule type" value="Genomic_DNA"/>
</dbReference>
<reference evidence="1" key="1">
    <citation type="submission" date="2020-08" db="EMBL/GenBank/DDBJ databases">
        <title>Multicomponent nature underlies the extraordinary mechanical properties of spider dragline silk.</title>
        <authorList>
            <person name="Kono N."/>
            <person name="Nakamura H."/>
            <person name="Mori M."/>
            <person name="Yoshida Y."/>
            <person name="Ohtoshi R."/>
            <person name="Malay A.D."/>
            <person name="Moran D.A.P."/>
            <person name="Tomita M."/>
            <person name="Numata K."/>
            <person name="Arakawa K."/>
        </authorList>
    </citation>
    <scope>NUCLEOTIDE SEQUENCE</scope>
</reference>
<name>A0A8X6PUQ8_NEPPI</name>
<accession>A0A8X6PUQ8</accession>
<dbReference type="AlphaFoldDB" id="A0A8X6PUQ8"/>
<keyword evidence="2" id="KW-1185">Reference proteome</keyword>